<gene>
    <name evidence="2" type="ORF">Kpho02_60550</name>
</gene>
<dbReference type="Pfam" id="PF19593">
    <property type="entry name" value="DUF6098"/>
    <property type="match status" value="1"/>
</dbReference>
<organism evidence="2 3">
    <name type="scientific">Kitasatospora phosalacinea</name>
    <dbReference type="NCBI Taxonomy" id="2065"/>
    <lineage>
        <taxon>Bacteria</taxon>
        <taxon>Bacillati</taxon>
        <taxon>Actinomycetota</taxon>
        <taxon>Actinomycetes</taxon>
        <taxon>Kitasatosporales</taxon>
        <taxon>Streptomycetaceae</taxon>
        <taxon>Kitasatospora</taxon>
    </lineage>
</organism>
<protein>
    <submittedName>
        <fullName evidence="2">Uncharacterized protein</fullName>
    </submittedName>
</protein>
<feature type="region of interest" description="Disordered" evidence="1">
    <location>
        <begin position="35"/>
        <end position="54"/>
    </location>
</feature>
<sequence length="152" mass="17102">MTPFPHPDITSLDALADFLRDHGDQPLYVRWSRGPRADLADGSGSQDDLTRDALPGLSATPLSVEDWWQDRPLRLWAARRLYDYSHLRRDKPPGVHPWILTGTETARGPDDEPLLTGARPLARISEDVIAEANREIAHQPGRWGPMRRTGNP</sequence>
<evidence type="ECO:0000313" key="2">
    <source>
        <dbReference type="EMBL" id="GLW73757.1"/>
    </source>
</evidence>
<dbReference type="RefSeq" id="WP_285739383.1">
    <property type="nucleotide sequence ID" value="NZ_BSSA01000028.1"/>
</dbReference>
<proteinExistence type="predicted"/>
<name>A0A9W6V607_9ACTN</name>
<dbReference type="AlphaFoldDB" id="A0A9W6V607"/>
<comment type="caution">
    <text evidence="2">The sequence shown here is derived from an EMBL/GenBank/DDBJ whole genome shotgun (WGS) entry which is preliminary data.</text>
</comment>
<dbReference type="EMBL" id="BSSA01000028">
    <property type="protein sequence ID" value="GLW73757.1"/>
    <property type="molecule type" value="Genomic_DNA"/>
</dbReference>
<dbReference type="Proteomes" id="UP001165041">
    <property type="component" value="Unassembled WGS sequence"/>
</dbReference>
<feature type="region of interest" description="Disordered" evidence="1">
    <location>
        <begin position="93"/>
        <end position="116"/>
    </location>
</feature>
<reference evidence="2" key="1">
    <citation type="submission" date="2023-02" db="EMBL/GenBank/DDBJ databases">
        <title>Kitasatospora phosalacinea NBRC 14627.</title>
        <authorList>
            <person name="Ichikawa N."/>
            <person name="Sato H."/>
            <person name="Tonouchi N."/>
        </authorList>
    </citation>
    <scope>NUCLEOTIDE SEQUENCE</scope>
    <source>
        <strain evidence="2">NBRC 14627</strain>
    </source>
</reference>
<evidence type="ECO:0000313" key="3">
    <source>
        <dbReference type="Proteomes" id="UP001165041"/>
    </source>
</evidence>
<dbReference type="InterPro" id="IPR046080">
    <property type="entry name" value="DUF6098"/>
</dbReference>
<accession>A0A9W6V607</accession>
<evidence type="ECO:0000256" key="1">
    <source>
        <dbReference type="SAM" id="MobiDB-lite"/>
    </source>
</evidence>